<dbReference type="InterPro" id="IPR045151">
    <property type="entry name" value="DCAF8"/>
</dbReference>
<keyword evidence="5" id="KW-1185">Reference proteome</keyword>
<dbReference type="AlphaFoldDB" id="A0ABD0Z5L4"/>
<protein>
    <submittedName>
        <fullName evidence="4">Uncharacterized protein</fullName>
    </submittedName>
</protein>
<dbReference type="SUPFAM" id="SSF50978">
    <property type="entry name" value="WD40 repeat-like"/>
    <property type="match status" value="1"/>
</dbReference>
<dbReference type="Pfam" id="PF00400">
    <property type="entry name" value="WD40"/>
    <property type="match status" value="4"/>
</dbReference>
<proteinExistence type="predicted"/>
<evidence type="ECO:0000256" key="2">
    <source>
        <dbReference type="ARBA" id="ARBA00022737"/>
    </source>
</evidence>
<dbReference type="PANTHER" id="PTHR15574">
    <property type="entry name" value="WD REPEAT DOMAIN-CONTAINING FAMILY"/>
    <property type="match status" value="1"/>
</dbReference>
<name>A0ABD0Z5L4_9HEMI</name>
<evidence type="ECO:0000256" key="3">
    <source>
        <dbReference type="PROSITE-ProRule" id="PRU00221"/>
    </source>
</evidence>
<reference evidence="4 5" key="1">
    <citation type="submission" date="2024-07" db="EMBL/GenBank/DDBJ databases">
        <title>Chromosome-level genome assembly of the water stick insect Ranatra chinensis (Heteroptera: Nepidae).</title>
        <authorList>
            <person name="Liu X."/>
        </authorList>
    </citation>
    <scope>NUCLEOTIDE SEQUENCE [LARGE SCALE GENOMIC DNA]</scope>
    <source>
        <strain evidence="4">Cailab_2021Rc</strain>
        <tissue evidence="4">Muscle</tissue>
    </source>
</reference>
<gene>
    <name evidence="4" type="ORF">AAG570_006774</name>
</gene>
<comment type="caution">
    <text evidence="4">The sequence shown here is derived from an EMBL/GenBank/DDBJ whole genome shotgun (WGS) entry which is preliminary data.</text>
</comment>
<accession>A0ABD0Z5L4</accession>
<dbReference type="InterPro" id="IPR015943">
    <property type="entry name" value="WD40/YVTN_repeat-like_dom_sf"/>
</dbReference>
<evidence type="ECO:0000313" key="4">
    <source>
        <dbReference type="EMBL" id="KAL1139797.1"/>
    </source>
</evidence>
<evidence type="ECO:0000256" key="1">
    <source>
        <dbReference type="ARBA" id="ARBA00022574"/>
    </source>
</evidence>
<dbReference type="InterPro" id="IPR036322">
    <property type="entry name" value="WD40_repeat_dom_sf"/>
</dbReference>
<dbReference type="PANTHER" id="PTHR15574:SF21">
    <property type="entry name" value="DDB1- AND CUL4-ASSOCIATED FACTOR 8"/>
    <property type="match status" value="1"/>
</dbReference>
<organism evidence="4 5">
    <name type="scientific">Ranatra chinensis</name>
    <dbReference type="NCBI Taxonomy" id="642074"/>
    <lineage>
        <taxon>Eukaryota</taxon>
        <taxon>Metazoa</taxon>
        <taxon>Ecdysozoa</taxon>
        <taxon>Arthropoda</taxon>
        <taxon>Hexapoda</taxon>
        <taxon>Insecta</taxon>
        <taxon>Pterygota</taxon>
        <taxon>Neoptera</taxon>
        <taxon>Paraneoptera</taxon>
        <taxon>Hemiptera</taxon>
        <taxon>Heteroptera</taxon>
        <taxon>Panheteroptera</taxon>
        <taxon>Nepomorpha</taxon>
        <taxon>Nepidae</taxon>
        <taxon>Ranatrinae</taxon>
        <taxon>Ranatra</taxon>
    </lineage>
</organism>
<feature type="repeat" description="WD" evidence="3">
    <location>
        <begin position="4"/>
        <end position="36"/>
    </location>
</feature>
<dbReference type="PROSITE" id="PS50294">
    <property type="entry name" value="WD_REPEATS_REGION"/>
    <property type="match status" value="1"/>
</dbReference>
<dbReference type="EMBL" id="JBFDAA010000002">
    <property type="protein sequence ID" value="KAL1139797.1"/>
    <property type="molecule type" value="Genomic_DNA"/>
</dbReference>
<evidence type="ECO:0000313" key="5">
    <source>
        <dbReference type="Proteomes" id="UP001558652"/>
    </source>
</evidence>
<dbReference type="Proteomes" id="UP001558652">
    <property type="component" value="Unassembled WGS sequence"/>
</dbReference>
<dbReference type="PROSITE" id="PS50082">
    <property type="entry name" value="WD_REPEATS_2"/>
    <property type="match status" value="1"/>
</dbReference>
<dbReference type="InterPro" id="IPR001680">
    <property type="entry name" value="WD40_rpt"/>
</dbReference>
<sequence>MDKLDKHSGCVNAINFNPSGTRLISGSDDKQVVMWDWAIGKAVTWFNSGHSSNVFQCKFLPLTGDGHIVTCSRDGQIRMALQNSWGGYDSTHQLARHSGPCHKLTTLPHTPHVFLSAGEDALVMSIDIRTSKPEKLVYVKENCRKISLYSIHSNPLTGNEICVAGEDYYVRIYDRRKIKSDGVAPLKFAPRHFVQPYSVYVTCALFNYNGSEVIGSYNDDDIYLFDTNHSDNADFVHKYEGHRNSDTVKGVNFFGPRSEFVVSGSDCGNIYFWDKNTESIVQWMRGDEDGVINCLEPHPRIPVIATSGLDSDIKIWVPSCEHEPTMTDLRKVCIFLFISFI</sequence>
<dbReference type="SMART" id="SM00320">
    <property type="entry name" value="WD40"/>
    <property type="match status" value="7"/>
</dbReference>
<keyword evidence="2" id="KW-0677">Repeat</keyword>
<dbReference type="Gene3D" id="2.130.10.10">
    <property type="entry name" value="YVTN repeat-like/Quinoprotein amine dehydrogenase"/>
    <property type="match status" value="1"/>
</dbReference>
<keyword evidence="1 3" id="KW-0853">WD repeat</keyword>